<accession>A0ACC4AFK5</accession>
<gene>
    <name evidence="1" type="ORF">D5086_033000</name>
</gene>
<sequence length="69" mass="7460">MALEGAMEEEVSGAGEGCLTQVVARVPVSRAKWPCLAPLSFPSEKSDVGTKEKALLNSLLWCQIWDLIV</sequence>
<evidence type="ECO:0000313" key="2">
    <source>
        <dbReference type="Proteomes" id="UP000309997"/>
    </source>
</evidence>
<evidence type="ECO:0000313" key="1">
    <source>
        <dbReference type="EMBL" id="KAL3564954.1"/>
    </source>
</evidence>
<comment type="caution">
    <text evidence="1">The sequence shown here is derived from an EMBL/GenBank/DDBJ whole genome shotgun (WGS) entry which is preliminary data.</text>
</comment>
<proteinExistence type="predicted"/>
<reference evidence="1 2" key="1">
    <citation type="journal article" date="2024" name="Plant Biotechnol. J.">
        <title>Genome and CRISPR/Cas9 system of a widespread forest tree (Populus alba) in the world.</title>
        <authorList>
            <person name="Liu Y.J."/>
            <person name="Jiang P.F."/>
            <person name="Han X.M."/>
            <person name="Li X.Y."/>
            <person name="Wang H.M."/>
            <person name="Wang Y.J."/>
            <person name="Wang X.X."/>
            <person name="Zeng Q.Y."/>
        </authorList>
    </citation>
    <scope>NUCLEOTIDE SEQUENCE [LARGE SCALE GENOMIC DNA]</scope>
    <source>
        <strain evidence="2">cv. PAL-ZL1</strain>
    </source>
</reference>
<organism evidence="1 2">
    <name type="scientific">Populus alba</name>
    <name type="common">White poplar</name>
    <dbReference type="NCBI Taxonomy" id="43335"/>
    <lineage>
        <taxon>Eukaryota</taxon>
        <taxon>Viridiplantae</taxon>
        <taxon>Streptophyta</taxon>
        <taxon>Embryophyta</taxon>
        <taxon>Tracheophyta</taxon>
        <taxon>Spermatophyta</taxon>
        <taxon>Magnoliopsida</taxon>
        <taxon>eudicotyledons</taxon>
        <taxon>Gunneridae</taxon>
        <taxon>Pentapetalae</taxon>
        <taxon>rosids</taxon>
        <taxon>fabids</taxon>
        <taxon>Malpighiales</taxon>
        <taxon>Salicaceae</taxon>
        <taxon>Saliceae</taxon>
        <taxon>Populus</taxon>
    </lineage>
</organism>
<dbReference type="EMBL" id="RCHU02000019">
    <property type="protein sequence ID" value="KAL3564954.1"/>
    <property type="molecule type" value="Genomic_DNA"/>
</dbReference>
<protein>
    <submittedName>
        <fullName evidence="1">Uncharacterized protein</fullName>
    </submittedName>
</protein>
<dbReference type="Proteomes" id="UP000309997">
    <property type="component" value="Unassembled WGS sequence"/>
</dbReference>
<keyword evidence="2" id="KW-1185">Reference proteome</keyword>
<name>A0ACC4AFK5_POPAL</name>